<gene>
    <name evidence="2" type="ORF">J3998_03750</name>
</gene>
<dbReference type="EMBL" id="JAGETV010000004">
    <property type="protein sequence ID" value="MBO1926682.1"/>
    <property type="molecule type" value="Genomic_DNA"/>
</dbReference>
<dbReference type="PANTHER" id="PTHR37812:SF1">
    <property type="entry name" value="MU-LIKE PROPHAGE FLUMU PROTEIN C"/>
    <property type="match status" value="1"/>
</dbReference>
<dbReference type="SUPFAM" id="SSF46689">
    <property type="entry name" value="Homeodomain-like"/>
    <property type="match status" value="1"/>
</dbReference>
<name>A0ABS3Q2X3_9GAMM</name>
<dbReference type="Pfam" id="PF08765">
    <property type="entry name" value="Mor"/>
    <property type="match status" value="1"/>
</dbReference>
<keyword evidence="3" id="KW-1185">Reference proteome</keyword>
<reference evidence="2 3" key="1">
    <citation type="submission" date="2021-03" db="EMBL/GenBank/DDBJ databases">
        <title>Thiomicrorhabdus sp.nov.,novel sulfur-oxidizing bacteria isolated from coastal sediment.</title>
        <authorList>
            <person name="Liu X."/>
        </authorList>
    </citation>
    <scope>NUCLEOTIDE SEQUENCE [LARGE SCALE GENOMIC DNA]</scope>
    <source>
        <strain evidence="2 3">6S2-11</strain>
    </source>
</reference>
<dbReference type="RefSeq" id="WP_208148129.1">
    <property type="nucleotide sequence ID" value="NZ_JAGETV010000004.1"/>
</dbReference>
<organism evidence="2 3">
    <name type="scientific">Thiomicrorhabdus marina</name>
    <dbReference type="NCBI Taxonomy" id="2818442"/>
    <lineage>
        <taxon>Bacteria</taxon>
        <taxon>Pseudomonadati</taxon>
        <taxon>Pseudomonadota</taxon>
        <taxon>Gammaproteobacteria</taxon>
        <taxon>Thiotrichales</taxon>
        <taxon>Piscirickettsiaceae</taxon>
        <taxon>Thiomicrorhabdus</taxon>
    </lineage>
</organism>
<dbReference type="InterPro" id="IPR014875">
    <property type="entry name" value="Mor_transcription_activator"/>
</dbReference>
<evidence type="ECO:0000313" key="2">
    <source>
        <dbReference type="EMBL" id="MBO1926682.1"/>
    </source>
</evidence>
<sequence length="141" mass="15809">MANIEVAGLTQGEINEHEEGLKLLAAEYQGVHLKLWPRRIQEFYEVALNEIEKSGLNNEDAQKALAASICTAISLYMGGKSFYLPASSGLKQAIQDLRISKDFTGFNYPELAKKYRVSEMTIRTAIKRQKALMTEVRKGGR</sequence>
<feature type="domain" description="Mor transcription activator" evidence="1">
    <location>
        <begin position="36"/>
        <end position="137"/>
    </location>
</feature>
<evidence type="ECO:0000259" key="1">
    <source>
        <dbReference type="Pfam" id="PF08765"/>
    </source>
</evidence>
<dbReference type="Gene3D" id="1.10.10.60">
    <property type="entry name" value="Homeodomain-like"/>
    <property type="match status" value="1"/>
</dbReference>
<protein>
    <recommendedName>
        <fullName evidence="1">Mor transcription activator domain-containing protein</fullName>
    </recommendedName>
</protein>
<dbReference type="PANTHER" id="PTHR37812">
    <property type="entry name" value="MU-LIKE PROPHAGE FLUMU PROTEIN C"/>
    <property type="match status" value="1"/>
</dbReference>
<evidence type="ECO:0000313" key="3">
    <source>
        <dbReference type="Proteomes" id="UP000664835"/>
    </source>
</evidence>
<proteinExistence type="predicted"/>
<dbReference type="InterPro" id="IPR052411">
    <property type="entry name" value="c-mor_Regulatory_Protein"/>
</dbReference>
<comment type="caution">
    <text evidence="2">The sequence shown here is derived from an EMBL/GenBank/DDBJ whole genome shotgun (WGS) entry which is preliminary data.</text>
</comment>
<dbReference type="Proteomes" id="UP000664835">
    <property type="component" value="Unassembled WGS sequence"/>
</dbReference>
<accession>A0ABS3Q2X3</accession>
<dbReference type="InterPro" id="IPR009057">
    <property type="entry name" value="Homeodomain-like_sf"/>
</dbReference>